<feature type="compositionally biased region" description="Low complexity" evidence="1">
    <location>
        <begin position="27"/>
        <end position="36"/>
    </location>
</feature>
<dbReference type="AlphaFoldDB" id="A0A8T0SZR1"/>
<feature type="compositionally biased region" description="Basic and acidic residues" evidence="1">
    <location>
        <begin position="15"/>
        <end position="26"/>
    </location>
</feature>
<comment type="caution">
    <text evidence="2">The sequence shown here is derived from an EMBL/GenBank/DDBJ whole genome shotgun (WGS) entry which is preliminary data.</text>
</comment>
<evidence type="ECO:0000313" key="2">
    <source>
        <dbReference type="EMBL" id="KAG2602838.1"/>
    </source>
</evidence>
<evidence type="ECO:0000313" key="3">
    <source>
        <dbReference type="Proteomes" id="UP000823388"/>
    </source>
</evidence>
<gene>
    <name evidence="2" type="ORF">PVAP13_5KG711501</name>
</gene>
<proteinExistence type="predicted"/>
<feature type="compositionally biased region" description="Pro residues" evidence="1">
    <location>
        <begin position="166"/>
        <end position="176"/>
    </location>
</feature>
<dbReference type="EMBL" id="CM029045">
    <property type="protein sequence ID" value="KAG2602838.1"/>
    <property type="molecule type" value="Genomic_DNA"/>
</dbReference>
<sequence length="187" mass="19176">MTSTSSTWPYLSGRKSREERRRHAQAEAEASANADSAAVPILCSRSVASPETRLAGLCATAGPAGLAAGVTPAGAAWPPPQCPLRHKPSVPCSISGYRCTPALGPRAVAPLAPGPLHHGWPPRRRGEQSRPAPRHAPRASAAAPPAGAGTATSRLGHRRPTAGAPPCYPLRLPPFPASSNGSRPAGH</sequence>
<feature type="region of interest" description="Disordered" evidence="1">
    <location>
        <begin position="1"/>
        <end position="36"/>
    </location>
</feature>
<evidence type="ECO:0000256" key="1">
    <source>
        <dbReference type="SAM" id="MobiDB-lite"/>
    </source>
</evidence>
<keyword evidence="3" id="KW-1185">Reference proteome</keyword>
<feature type="region of interest" description="Disordered" evidence="1">
    <location>
        <begin position="113"/>
        <end position="187"/>
    </location>
</feature>
<name>A0A8T0SZR1_PANVG</name>
<organism evidence="2 3">
    <name type="scientific">Panicum virgatum</name>
    <name type="common">Blackwell switchgrass</name>
    <dbReference type="NCBI Taxonomy" id="38727"/>
    <lineage>
        <taxon>Eukaryota</taxon>
        <taxon>Viridiplantae</taxon>
        <taxon>Streptophyta</taxon>
        <taxon>Embryophyta</taxon>
        <taxon>Tracheophyta</taxon>
        <taxon>Spermatophyta</taxon>
        <taxon>Magnoliopsida</taxon>
        <taxon>Liliopsida</taxon>
        <taxon>Poales</taxon>
        <taxon>Poaceae</taxon>
        <taxon>PACMAD clade</taxon>
        <taxon>Panicoideae</taxon>
        <taxon>Panicodae</taxon>
        <taxon>Paniceae</taxon>
        <taxon>Panicinae</taxon>
        <taxon>Panicum</taxon>
        <taxon>Panicum sect. Hiantes</taxon>
    </lineage>
</organism>
<feature type="compositionally biased region" description="Low complexity" evidence="1">
    <location>
        <begin position="138"/>
        <end position="154"/>
    </location>
</feature>
<accession>A0A8T0SZR1</accession>
<protein>
    <submittedName>
        <fullName evidence="2">Uncharacterized protein</fullName>
    </submittedName>
</protein>
<dbReference type="Proteomes" id="UP000823388">
    <property type="component" value="Chromosome 5K"/>
</dbReference>
<reference evidence="2" key="1">
    <citation type="submission" date="2020-05" db="EMBL/GenBank/DDBJ databases">
        <title>WGS assembly of Panicum virgatum.</title>
        <authorList>
            <person name="Lovell J.T."/>
            <person name="Jenkins J."/>
            <person name="Shu S."/>
            <person name="Juenger T.E."/>
            <person name="Schmutz J."/>
        </authorList>
    </citation>
    <scope>NUCLEOTIDE SEQUENCE</scope>
    <source>
        <strain evidence="2">AP13</strain>
    </source>
</reference>
<feature type="compositionally biased region" description="Polar residues" evidence="1">
    <location>
        <begin position="177"/>
        <end position="187"/>
    </location>
</feature>